<accession>A0A9Q3JMQ8</accession>
<dbReference type="AlphaFoldDB" id="A0A9Q3JMQ8"/>
<evidence type="ECO:0000256" key="1">
    <source>
        <dbReference type="SAM" id="Phobius"/>
    </source>
</evidence>
<evidence type="ECO:0000313" key="3">
    <source>
        <dbReference type="Proteomes" id="UP000765509"/>
    </source>
</evidence>
<dbReference type="Proteomes" id="UP000765509">
    <property type="component" value="Unassembled WGS sequence"/>
</dbReference>
<organism evidence="2 3">
    <name type="scientific">Austropuccinia psidii MF-1</name>
    <dbReference type="NCBI Taxonomy" id="1389203"/>
    <lineage>
        <taxon>Eukaryota</taxon>
        <taxon>Fungi</taxon>
        <taxon>Dikarya</taxon>
        <taxon>Basidiomycota</taxon>
        <taxon>Pucciniomycotina</taxon>
        <taxon>Pucciniomycetes</taxon>
        <taxon>Pucciniales</taxon>
        <taxon>Sphaerophragmiaceae</taxon>
        <taxon>Austropuccinia</taxon>
    </lineage>
</organism>
<feature type="transmembrane region" description="Helical" evidence="1">
    <location>
        <begin position="193"/>
        <end position="216"/>
    </location>
</feature>
<dbReference type="EMBL" id="AVOT02078537">
    <property type="protein sequence ID" value="MBW0566078.1"/>
    <property type="molecule type" value="Genomic_DNA"/>
</dbReference>
<keyword evidence="1" id="KW-1133">Transmembrane helix</keyword>
<sequence>MDDHNLHLAWRILFSTYTVSTKSRSGGHQCCKTWEDVKAMKRIMLLKDSAGKETIDLSKSFSTISTDILLGLVKVAQNCLIVVIVFFPRRMYPVDILINSKPRSELVPCCSNDCVSNPYYAAQGIRKTTLLYPLHRNRILRALSFLAASNPRAARAGLLTPGKPFCLYTKSSYMKEIQEATAPAIKRANLANVVLGAYCFSSLIHYNPFCAFMFFIPLPI</sequence>
<name>A0A9Q3JMQ8_9BASI</name>
<proteinExistence type="predicted"/>
<keyword evidence="1" id="KW-0812">Transmembrane</keyword>
<comment type="caution">
    <text evidence="2">The sequence shown here is derived from an EMBL/GenBank/DDBJ whole genome shotgun (WGS) entry which is preliminary data.</text>
</comment>
<reference evidence="2" key="1">
    <citation type="submission" date="2021-03" db="EMBL/GenBank/DDBJ databases">
        <title>Draft genome sequence of rust myrtle Austropuccinia psidii MF-1, a brazilian biotype.</title>
        <authorList>
            <person name="Quecine M.C."/>
            <person name="Pachon D.M.R."/>
            <person name="Bonatelli M.L."/>
            <person name="Correr F.H."/>
            <person name="Franceschini L.M."/>
            <person name="Leite T.F."/>
            <person name="Margarido G.R.A."/>
            <person name="Almeida C.A."/>
            <person name="Ferrarezi J.A."/>
            <person name="Labate C.A."/>
        </authorList>
    </citation>
    <scope>NUCLEOTIDE SEQUENCE</scope>
    <source>
        <strain evidence="2">MF-1</strain>
    </source>
</reference>
<gene>
    <name evidence="2" type="ORF">O181_105793</name>
</gene>
<keyword evidence="3" id="KW-1185">Reference proteome</keyword>
<protein>
    <submittedName>
        <fullName evidence="2">Uncharacterized protein</fullName>
    </submittedName>
</protein>
<keyword evidence="1" id="KW-0472">Membrane</keyword>
<evidence type="ECO:0000313" key="2">
    <source>
        <dbReference type="EMBL" id="MBW0566078.1"/>
    </source>
</evidence>
<feature type="transmembrane region" description="Helical" evidence="1">
    <location>
        <begin position="68"/>
        <end position="87"/>
    </location>
</feature>